<gene>
    <name evidence="1" type="ORF">F8D48_00025</name>
</gene>
<dbReference type="AlphaFoldDB" id="A0A7C8FUA0"/>
<reference evidence="1 2" key="1">
    <citation type="submission" date="2019-09" db="EMBL/GenBank/DDBJ databases">
        <title>Whole genome shotgun sequencing (WGS) of Ellagibacter isourolithinifaciens DSM 104140(T) and Adlercreutzia muris DSM 29508(T).</title>
        <authorList>
            <person name="Stoll D.A."/>
            <person name="Danylec N."/>
            <person name="Huch M."/>
        </authorList>
    </citation>
    <scope>NUCLEOTIDE SEQUENCE [LARGE SCALE GENOMIC DNA]</scope>
    <source>
        <strain evidence="1 2">DSM 29508</strain>
    </source>
</reference>
<accession>A0A7C8FUA0</accession>
<dbReference type="RefSeq" id="WP_135970604.1">
    <property type="nucleotide sequence ID" value="NZ_CAKODJ010000050.1"/>
</dbReference>
<dbReference type="SUPFAM" id="SSF47413">
    <property type="entry name" value="lambda repressor-like DNA-binding domains"/>
    <property type="match status" value="1"/>
</dbReference>
<dbReference type="CDD" id="cd00093">
    <property type="entry name" value="HTH_XRE"/>
    <property type="match status" value="1"/>
</dbReference>
<evidence type="ECO:0000313" key="2">
    <source>
        <dbReference type="Proteomes" id="UP000479639"/>
    </source>
</evidence>
<dbReference type="InterPro" id="IPR010982">
    <property type="entry name" value="Lambda_DNA-bd_dom_sf"/>
</dbReference>
<evidence type="ECO:0000313" key="1">
    <source>
        <dbReference type="EMBL" id="KAB1651464.1"/>
    </source>
</evidence>
<dbReference type="GO" id="GO:0003677">
    <property type="term" value="F:DNA binding"/>
    <property type="evidence" value="ECO:0007669"/>
    <property type="project" value="InterPro"/>
</dbReference>
<dbReference type="InterPro" id="IPR001387">
    <property type="entry name" value="Cro/C1-type_HTH"/>
</dbReference>
<keyword evidence="2" id="KW-1185">Reference proteome</keyword>
<name>A0A7C8FUA0_9ACTN</name>
<sequence length="99" mass="11294">MDYADLITQRIEFARQERGMSIAELGRRADIDGKRLWYVLRKNRPMRTDEFMRLCFVLGLGTQCFLTKAMAAELSGRRRRVAEEFGRGATGPIGGALRP</sequence>
<protein>
    <submittedName>
        <fullName evidence="1">Helix-turn-helix transcriptional regulator</fullName>
    </submittedName>
</protein>
<proteinExistence type="predicted"/>
<organism evidence="1 2">
    <name type="scientific">Adlercreutzia muris</name>
    <dbReference type="NCBI Taxonomy" id="1796610"/>
    <lineage>
        <taxon>Bacteria</taxon>
        <taxon>Bacillati</taxon>
        <taxon>Actinomycetota</taxon>
        <taxon>Coriobacteriia</taxon>
        <taxon>Eggerthellales</taxon>
        <taxon>Eggerthellaceae</taxon>
        <taxon>Adlercreutzia</taxon>
    </lineage>
</organism>
<comment type="caution">
    <text evidence="1">The sequence shown here is derived from an EMBL/GenBank/DDBJ whole genome shotgun (WGS) entry which is preliminary data.</text>
</comment>
<dbReference type="Proteomes" id="UP000479639">
    <property type="component" value="Unassembled WGS sequence"/>
</dbReference>
<dbReference type="EMBL" id="WAJS01000001">
    <property type="protein sequence ID" value="KAB1651464.1"/>
    <property type="molecule type" value="Genomic_DNA"/>
</dbReference>
<dbReference type="Gene3D" id="1.10.260.40">
    <property type="entry name" value="lambda repressor-like DNA-binding domains"/>
    <property type="match status" value="1"/>
</dbReference>